<gene>
    <name evidence="1" type="ORF">FOZ62_012262</name>
</gene>
<accession>A0A7J6RXE8</accession>
<comment type="caution">
    <text evidence="1">The sequence shown here is derived from an EMBL/GenBank/DDBJ whole genome shotgun (WGS) entry which is preliminary data.</text>
</comment>
<feature type="non-terminal residue" evidence="1">
    <location>
        <position position="300"/>
    </location>
</feature>
<dbReference type="AlphaFoldDB" id="A0A7J6RXE8"/>
<sequence length="300" mass="32412">ALWYAMLTVNSTIRASGASAAELVMGSPILTPSAALVGSLANAPECEAAVEELRSQVDPSTVDPVHIQVVVDRLLQRERVKVLEVRVREAVRRMASGRGNKRDITDVDDGALVVWRRPEAMDVEGHVVKLQGVDVSKGPYVYLGRMAGFSTHLQPLGAPPSRTVAVSPCHLEVRREAVDRTRPTPAVEATVDLKELRDGDCVLVRLVTGADVLGLYRGPSLEDDVDSVGVVHVLDSPEGCRFITVFLEEDGTTIAAKDPPAGAVPLLRSFAKVMAKIRLTPTGLLSRESRELLVNRGYLE</sequence>
<feature type="non-terminal residue" evidence="1">
    <location>
        <position position="1"/>
    </location>
</feature>
<dbReference type="EMBL" id="JABANM010019086">
    <property type="protein sequence ID" value="KAF4725046.1"/>
    <property type="molecule type" value="Genomic_DNA"/>
</dbReference>
<organism evidence="1 2">
    <name type="scientific">Perkinsus olseni</name>
    <name type="common">Perkinsus atlanticus</name>
    <dbReference type="NCBI Taxonomy" id="32597"/>
    <lineage>
        <taxon>Eukaryota</taxon>
        <taxon>Sar</taxon>
        <taxon>Alveolata</taxon>
        <taxon>Perkinsozoa</taxon>
        <taxon>Perkinsea</taxon>
        <taxon>Perkinsida</taxon>
        <taxon>Perkinsidae</taxon>
        <taxon>Perkinsus</taxon>
    </lineage>
</organism>
<proteinExistence type="predicted"/>
<evidence type="ECO:0000313" key="2">
    <source>
        <dbReference type="Proteomes" id="UP000574390"/>
    </source>
</evidence>
<name>A0A7J6RXE8_PEROL</name>
<dbReference type="Proteomes" id="UP000574390">
    <property type="component" value="Unassembled WGS sequence"/>
</dbReference>
<protein>
    <submittedName>
        <fullName evidence="1">Uncharacterized protein</fullName>
    </submittedName>
</protein>
<reference evidence="1 2" key="1">
    <citation type="submission" date="2020-04" db="EMBL/GenBank/DDBJ databases">
        <title>Perkinsus olseni comparative genomics.</title>
        <authorList>
            <person name="Bogema D.R."/>
        </authorList>
    </citation>
    <scope>NUCLEOTIDE SEQUENCE [LARGE SCALE GENOMIC DNA]</scope>
    <source>
        <strain evidence="1">ATCC PRA-205</strain>
    </source>
</reference>
<evidence type="ECO:0000313" key="1">
    <source>
        <dbReference type="EMBL" id="KAF4725046.1"/>
    </source>
</evidence>